<dbReference type="Proteomes" id="UP001499959">
    <property type="component" value="Unassembled WGS sequence"/>
</dbReference>
<reference evidence="2" key="1">
    <citation type="journal article" date="2019" name="Int. J. Syst. Evol. Microbiol.">
        <title>The Global Catalogue of Microorganisms (GCM) 10K type strain sequencing project: providing services to taxonomists for standard genome sequencing and annotation.</title>
        <authorList>
            <consortium name="The Broad Institute Genomics Platform"/>
            <consortium name="The Broad Institute Genome Sequencing Center for Infectious Disease"/>
            <person name="Wu L."/>
            <person name="Ma J."/>
        </authorList>
    </citation>
    <scope>NUCLEOTIDE SEQUENCE [LARGE SCALE GENOMIC DNA]</scope>
    <source>
        <strain evidence="2">JCM 18204</strain>
    </source>
</reference>
<protein>
    <recommendedName>
        <fullName evidence="3">DUF4253 domain-containing protein</fullName>
    </recommendedName>
</protein>
<name>A0ABP9C0W0_9GAMM</name>
<evidence type="ECO:0008006" key="3">
    <source>
        <dbReference type="Google" id="ProtNLM"/>
    </source>
</evidence>
<comment type="caution">
    <text evidence="1">The sequence shown here is derived from an EMBL/GenBank/DDBJ whole genome shotgun (WGS) entry which is preliminary data.</text>
</comment>
<organism evidence="1 2">
    <name type="scientific">Lysobacter hankyongensis</name>
    <dbReference type="NCBI Taxonomy" id="1176535"/>
    <lineage>
        <taxon>Bacteria</taxon>
        <taxon>Pseudomonadati</taxon>
        <taxon>Pseudomonadota</taxon>
        <taxon>Gammaproteobacteria</taxon>
        <taxon>Lysobacterales</taxon>
        <taxon>Lysobacteraceae</taxon>
        <taxon>Lysobacter</taxon>
    </lineage>
</organism>
<proteinExistence type="predicted"/>
<keyword evidence="2" id="KW-1185">Reference proteome</keyword>
<sequence length="198" mass="22467">MTENLINTNDIAALVALDEEALQERFCWIDWRSEEREVVEGFSEYMTAEDALTCADEDDARTVVWRGEAHAIPLTGTGSDRYVMIHSVAEIVKDRYTVWGDADSIGGSDTHGFLILSNAVSDALIAQHPAWVAQHLRRLDPGMDEFNGIRVPWLGHERHNPDFARDRAALQDQQTELKRMVAEALDAGVKKKPFWKFW</sequence>
<accession>A0ABP9C0W0</accession>
<evidence type="ECO:0000313" key="1">
    <source>
        <dbReference type="EMBL" id="GAA4802046.1"/>
    </source>
</evidence>
<evidence type="ECO:0000313" key="2">
    <source>
        <dbReference type="Proteomes" id="UP001499959"/>
    </source>
</evidence>
<dbReference type="RefSeq" id="WP_345304244.1">
    <property type="nucleotide sequence ID" value="NZ_BAABJE010000017.1"/>
</dbReference>
<gene>
    <name evidence="1" type="ORF">GCM10023307_30850</name>
</gene>
<dbReference type="EMBL" id="BAABJE010000017">
    <property type="protein sequence ID" value="GAA4802046.1"/>
    <property type="molecule type" value="Genomic_DNA"/>
</dbReference>